<evidence type="ECO:0000313" key="3">
    <source>
        <dbReference type="Proteomes" id="UP000290289"/>
    </source>
</evidence>
<dbReference type="InterPro" id="IPR003676">
    <property type="entry name" value="SAUR_fam"/>
</dbReference>
<comment type="caution">
    <text evidence="2">The sequence shown here is derived from an EMBL/GenBank/DDBJ whole genome shotgun (WGS) entry which is preliminary data.</text>
</comment>
<dbReference type="EMBL" id="RDQH01000331">
    <property type="protein sequence ID" value="RXI00424.1"/>
    <property type="molecule type" value="Genomic_DNA"/>
</dbReference>
<keyword evidence="3" id="KW-1185">Reference proteome</keyword>
<accession>A0A498K299</accession>
<dbReference type="Proteomes" id="UP000290289">
    <property type="component" value="Chromosome 5"/>
</dbReference>
<dbReference type="AlphaFoldDB" id="A0A498K299"/>
<reference evidence="2 3" key="1">
    <citation type="submission" date="2018-10" db="EMBL/GenBank/DDBJ databases">
        <title>A high-quality apple genome assembly.</title>
        <authorList>
            <person name="Hu J."/>
        </authorList>
    </citation>
    <scope>NUCLEOTIDE SEQUENCE [LARGE SCALE GENOMIC DNA]</scope>
    <source>
        <strain evidence="3">cv. HFTH1</strain>
        <tissue evidence="2">Young leaf</tissue>
    </source>
</reference>
<name>A0A498K299_MALDO</name>
<dbReference type="GO" id="GO:0009733">
    <property type="term" value="P:response to auxin"/>
    <property type="evidence" value="ECO:0007669"/>
    <property type="project" value="InterPro"/>
</dbReference>
<evidence type="ECO:0000313" key="2">
    <source>
        <dbReference type="EMBL" id="RXI00424.1"/>
    </source>
</evidence>
<dbReference type="PANTHER" id="PTHR31929">
    <property type="entry name" value="SAUR-LIKE AUXIN-RESPONSIVE PROTEIN FAMILY-RELATED"/>
    <property type="match status" value="1"/>
</dbReference>
<comment type="similarity">
    <text evidence="1">Belongs to the ARG7 family.</text>
</comment>
<sequence>MGFRLPSVIPAKKLLRRSFSNSSQQVSYNLADVPKGYFPVYVGKSEKQRFVVPISILNQPSFQDLLSEAEEEFGYDHPMGGVTIPCRQDTFLDLISRLSAFCLRALKEGDYNEFHGKLKYSKQELRNLFLALCVHILLSRFTTMGFRLPAIIPAKKLLRLSFSNSSQGALYNLADVPKGYFPVYVGESEKQRFVVPISIVNQPSFQGLLSEAEEEFGYDHQMGGLTIPCRQDTFIDLISHLSAL</sequence>
<protein>
    <submittedName>
        <fullName evidence="2">Uncharacterized protein</fullName>
    </submittedName>
</protein>
<proteinExistence type="inferred from homology"/>
<evidence type="ECO:0000256" key="1">
    <source>
        <dbReference type="ARBA" id="ARBA00006974"/>
    </source>
</evidence>
<gene>
    <name evidence="2" type="ORF">DVH24_037972</name>
</gene>
<organism evidence="2 3">
    <name type="scientific">Malus domestica</name>
    <name type="common">Apple</name>
    <name type="synonym">Pyrus malus</name>
    <dbReference type="NCBI Taxonomy" id="3750"/>
    <lineage>
        <taxon>Eukaryota</taxon>
        <taxon>Viridiplantae</taxon>
        <taxon>Streptophyta</taxon>
        <taxon>Embryophyta</taxon>
        <taxon>Tracheophyta</taxon>
        <taxon>Spermatophyta</taxon>
        <taxon>Magnoliopsida</taxon>
        <taxon>eudicotyledons</taxon>
        <taxon>Gunneridae</taxon>
        <taxon>Pentapetalae</taxon>
        <taxon>rosids</taxon>
        <taxon>fabids</taxon>
        <taxon>Rosales</taxon>
        <taxon>Rosaceae</taxon>
        <taxon>Amygdaloideae</taxon>
        <taxon>Maleae</taxon>
        <taxon>Malus</taxon>
    </lineage>
</organism>
<dbReference type="Pfam" id="PF02519">
    <property type="entry name" value="Auxin_inducible"/>
    <property type="match status" value="2"/>
</dbReference>